<accession>A0A183MDP4</accession>
<protein>
    <submittedName>
        <fullName evidence="1">Uncharacterized protein</fullName>
    </submittedName>
</protein>
<dbReference type="Proteomes" id="UP000277204">
    <property type="component" value="Unassembled WGS sequence"/>
</dbReference>
<evidence type="ECO:0000313" key="1">
    <source>
        <dbReference type="EMBL" id="VDP10925.1"/>
    </source>
</evidence>
<reference evidence="1 2" key="1">
    <citation type="submission" date="2018-11" db="EMBL/GenBank/DDBJ databases">
        <authorList>
            <consortium name="Pathogen Informatics"/>
        </authorList>
    </citation>
    <scope>NUCLEOTIDE SEQUENCE [LARGE SCALE GENOMIC DNA]</scope>
    <source>
        <strain evidence="1 2">Zambia</strain>
    </source>
</reference>
<name>A0A183MDP4_9TREM</name>
<organism evidence="1 2">
    <name type="scientific">Schistosoma margrebowiei</name>
    <dbReference type="NCBI Taxonomy" id="48269"/>
    <lineage>
        <taxon>Eukaryota</taxon>
        <taxon>Metazoa</taxon>
        <taxon>Spiralia</taxon>
        <taxon>Lophotrochozoa</taxon>
        <taxon>Platyhelminthes</taxon>
        <taxon>Trematoda</taxon>
        <taxon>Digenea</taxon>
        <taxon>Strigeidida</taxon>
        <taxon>Schistosomatoidea</taxon>
        <taxon>Schistosomatidae</taxon>
        <taxon>Schistosoma</taxon>
    </lineage>
</organism>
<gene>
    <name evidence="1" type="ORF">SMRZ_LOCUS14169</name>
</gene>
<sequence length="35" mass="4309">MYTIIISWLSYSKFNTFKSSQISNRNFIIYHQFTE</sequence>
<proteinExistence type="predicted"/>
<keyword evidence="2" id="KW-1185">Reference proteome</keyword>
<dbReference type="EMBL" id="UZAI01013204">
    <property type="protein sequence ID" value="VDP10925.1"/>
    <property type="molecule type" value="Genomic_DNA"/>
</dbReference>
<dbReference type="AlphaFoldDB" id="A0A183MDP4"/>
<evidence type="ECO:0000313" key="2">
    <source>
        <dbReference type="Proteomes" id="UP000277204"/>
    </source>
</evidence>